<dbReference type="Gene3D" id="2.80.10.50">
    <property type="match status" value="1"/>
</dbReference>
<evidence type="ECO:0000256" key="1">
    <source>
        <dbReference type="SAM" id="SignalP"/>
    </source>
</evidence>
<dbReference type="PROSITE" id="PS50231">
    <property type="entry name" value="RICIN_B_LECTIN"/>
    <property type="match status" value="1"/>
</dbReference>
<feature type="signal peptide" evidence="1">
    <location>
        <begin position="1"/>
        <end position="30"/>
    </location>
</feature>
<reference evidence="3" key="1">
    <citation type="submission" date="2021-01" db="EMBL/GenBank/DDBJ databases">
        <title>Whole genome shotgun sequence of Virgisporangium ochraceum NBRC 16418.</title>
        <authorList>
            <person name="Komaki H."/>
            <person name="Tamura T."/>
        </authorList>
    </citation>
    <scope>NUCLEOTIDE SEQUENCE</scope>
    <source>
        <strain evidence="3">NBRC 16418</strain>
    </source>
</reference>
<dbReference type="InterPro" id="IPR000772">
    <property type="entry name" value="Ricin_B_lectin"/>
</dbReference>
<comment type="caution">
    <text evidence="3">The sequence shown here is derived from an EMBL/GenBank/DDBJ whole genome shotgun (WGS) entry which is preliminary data.</text>
</comment>
<dbReference type="InterPro" id="IPR035992">
    <property type="entry name" value="Ricin_B-like_lectins"/>
</dbReference>
<name>A0A8J4A2Q2_9ACTN</name>
<dbReference type="Pfam" id="PF14200">
    <property type="entry name" value="RicinB_lectin_2"/>
    <property type="match status" value="1"/>
</dbReference>
<evidence type="ECO:0000259" key="2">
    <source>
        <dbReference type="SMART" id="SM00458"/>
    </source>
</evidence>
<organism evidence="3 4">
    <name type="scientific">Virgisporangium ochraceum</name>
    <dbReference type="NCBI Taxonomy" id="65505"/>
    <lineage>
        <taxon>Bacteria</taxon>
        <taxon>Bacillati</taxon>
        <taxon>Actinomycetota</taxon>
        <taxon>Actinomycetes</taxon>
        <taxon>Micromonosporales</taxon>
        <taxon>Micromonosporaceae</taxon>
        <taxon>Virgisporangium</taxon>
    </lineage>
</organism>
<dbReference type="SUPFAM" id="SSF50370">
    <property type="entry name" value="Ricin B-like lectins"/>
    <property type="match status" value="1"/>
</dbReference>
<gene>
    <name evidence="3" type="ORF">Voc01_076820</name>
</gene>
<dbReference type="Proteomes" id="UP000635606">
    <property type="component" value="Unassembled WGS sequence"/>
</dbReference>
<keyword evidence="1" id="KW-0732">Signal</keyword>
<protein>
    <recommendedName>
        <fullName evidence="2">Ricin B lectin domain-containing protein</fullName>
    </recommendedName>
</protein>
<feature type="chain" id="PRO_5035274176" description="Ricin B lectin domain-containing protein" evidence="1">
    <location>
        <begin position="31"/>
        <end position="187"/>
    </location>
</feature>
<dbReference type="AlphaFoldDB" id="A0A8J4A2Q2"/>
<keyword evidence="4" id="KW-1185">Reference proteome</keyword>
<accession>A0A8J4A2Q2</accession>
<dbReference type="EMBL" id="BOPH01000105">
    <property type="protein sequence ID" value="GIJ72765.1"/>
    <property type="molecule type" value="Genomic_DNA"/>
</dbReference>
<dbReference type="RefSeq" id="WP_203932612.1">
    <property type="nucleotide sequence ID" value="NZ_BOPH01000105.1"/>
</dbReference>
<evidence type="ECO:0000313" key="3">
    <source>
        <dbReference type="EMBL" id="GIJ72765.1"/>
    </source>
</evidence>
<dbReference type="CDD" id="cd00161">
    <property type="entry name" value="beta-trefoil_Ricin-like"/>
    <property type="match status" value="1"/>
</dbReference>
<feature type="domain" description="Ricin B lectin" evidence="2">
    <location>
        <begin position="36"/>
        <end position="187"/>
    </location>
</feature>
<proteinExistence type="predicted"/>
<sequence>MRLRTVAMAASLLLVTTGVVVIAHGDPARAAEPPSVAVWIKSHFNQRCLDADLTGGGGNGNKVHLWDCNISNNGRHQKWRFVPVPGRYGWYHVVNERFGRCLNADNSGGSFPNGAKVQLWDCDPSWLDANAIWTLTGPGDKFDLSPLANTTYVIDVDISGPDRYNNGVRAQMWPWIPNATNQLWDWV</sequence>
<dbReference type="SMART" id="SM00458">
    <property type="entry name" value="RICIN"/>
    <property type="match status" value="1"/>
</dbReference>
<evidence type="ECO:0000313" key="4">
    <source>
        <dbReference type="Proteomes" id="UP000635606"/>
    </source>
</evidence>